<gene>
    <name evidence="2" type="ORF">COLO4_14860</name>
</gene>
<feature type="compositionally biased region" description="Polar residues" evidence="1">
    <location>
        <begin position="1"/>
        <end position="11"/>
    </location>
</feature>
<evidence type="ECO:0000256" key="1">
    <source>
        <dbReference type="SAM" id="MobiDB-lite"/>
    </source>
</evidence>
<organism evidence="2 3">
    <name type="scientific">Corchorus olitorius</name>
    <dbReference type="NCBI Taxonomy" id="93759"/>
    <lineage>
        <taxon>Eukaryota</taxon>
        <taxon>Viridiplantae</taxon>
        <taxon>Streptophyta</taxon>
        <taxon>Embryophyta</taxon>
        <taxon>Tracheophyta</taxon>
        <taxon>Spermatophyta</taxon>
        <taxon>Magnoliopsida</taxon>
        <taxon>eudicotyledons</taxon>
        <taxon>Gunneridae</taxon>
        <taxon>Pentapetalae</taxon>
        <taxon>rosids</taxon>
        <taxon>malvids</taxon>
        <taxon>Malvales</taxon>
        <taxon>Malvaceae</taxon>
        <taxon>Grewioideae</taxon>
        <taxon>Apeibeae</taxon>
        <taxon>Corchorus</taxon>
    </lineage>
</organism>
<feature type="region of interest" description="Disordered" evidence="1">
    <location>
        <begin position="1"/>
        <end position="48"/>
    </location>
</feature>
<comment type="caution">
    <text evidence="2">The sequence shown here is derived from an EMBL/GenBank/DDBJ whole genome shotgun (WGS) entry which is preliminary data.</text>
</comment>
<name>A0A1R3JQM2_9ROSI</name>
<accession>A0A1R3JQM2</accession>
<evidence type="ECO:0000313" key="3">
    <source>
        <dbReference type="Proteomes" id="UP000187203"/>
    </source>
</evidence>
<keyword evidence="3" id="KW-1185">Reference proteome</keyword>
<dbReference type="AlphaFoldDB" id="A0A1R3JQM2"/>
<evidence type="ECO:0000313" key="2">
    <source>
        <dbReference type="EMBL" id="OMO97136.1"/>
    </source>
</evidence>
<reference evidence="3" key="1">
    <citation type="submission" date="2013-09" db="EMBL/GenBank/DDBJ databases">
        <title>Corchorus olitorius genome sequencing.</title>
        <authorList>
            <person name="Alam M."/>
            <person name="Haque M.S."/>
            <person name="Islam M.S."/>
            <person name="Emdad E.M."/>
            <person name="Islam M.M."/>
            <person name="Ahmed B."/>
            <person name="Halim A."/>
            <person name="Hossen Q.M.M."/>
            <person name="Hossain M.Z."/>
            <person name="Ahmed R."/>
            <person name="Khan M.M."/>
            <person name="Islam R."/>
            <person name="Rashid M.M."/>
            <person name="Khan S.A."/>
            <person name="Rahman M.S."/>
            <person name="Alam M."/>
            <person name="Yahiya A.S."/>
            <person name="Khan M.S."/>
            <person name="Azam M.S."/>
            <person name="Haque T."/>
            <person name="Lashkar M.Z.H."/>
            <person name="Akhand A.I."/>
            <person name="Morshed G."/>
            <person name="Roy S."/>
            <person name="Uddin K.S."/>
            <person name="Rabeya T."/>
            <person name="Hossain A.S."/>
            <person name="Chowdhury A."/>
            <person name="Snigdha A.R."/>
            <person name="Mortoza M.S."/>
            <person name="Matin S.A."/>
            <person name="Hoque S.M.E."/>
            <person name="Islam M.K."/>
            <person name="Roy D.K."/>
            <person name="Haider R."/>
            <person name="Moosa M.M."/>
            <person name="Elias S.M."/>
            <person name="Hasan A.M."/>
            <person name="Jahan S."/>
            <person name="Shafiuddin M."/>
            <person name="Mahmood N."/>
            <person name="Shommy N.S."/>
        </authorList>
    </citation>
    <scope>NUCLEOTIDE SEQUENCE [LARGE SCALE GENOMIC DNA]</scope>
    <source>
        <strain evidence="3">cv. O-4</strain>
    </source>
</reference>
<protein>
    <submittedName>
        <fullName evidence="2">Uncharacterized protein</fullName>
    </submittedName>
</protein>
<sequence>MERGTPPNQFGNFAVTETPHRPNIHIQHRTTVRNSVSVPQRVPPSNSA</sequence>
<proteinExistence type="predicted"/>
<feature type="compositionally biased region" description="Polar residues" evidence="1">
    <location>
        <begin position="32"/>
        <end position="48"/>
    </location>
</feature>
<dbReference type="Proteomes" id="UP000187203">
    <property type="component" value="Unassembled WGS sequence"/>
</dbReference>
<dbReference type="EMBL" id="AWUE01015467">
    <property type="protein sequence ID" value="OMO97136.1"/>
    <property type="molecule type" value="Genomic_DNA"/>
</dbReference>
<feature type="compositionally biased region" description="Basic residues" evidence="1">
    <location>
        <begin position="22"/>
        <end position="31"/>
    </location>
</feature>